<sequence>MTTRILVTAAATSYVANAAFGAAVATGVVDNARIRWVHHALFSATASLTVLAVAAAARERRPAGLALLPALGPLAVLPYAGGRLRRHATLAASAAPAYGAALVSVWRSH</sequence>
<dbReference type="RefSeq" id="WP_221477275.1">
    <property type="nucleotide sequence ID" value="NZ_BOMC01000088.1"/>
</dbReference>
<keyword evidence="1" id="KW-1133">Transmembrane helix</keyword>
<feature type="transmembrane region" description="Helical" evidence="1">
    <location>
        <begin position="63"/>
        <end position="81"/>
    </location>
</feature>
<evidence type="ECO:0000313" key="4">
    <source>
        <dbReference type="Proteomes" id="UP000542742"/>
    </source>
</evidence>
<feature type="transmembrane region" description="Helical" evidence="1">
    <location>
        <begin position="87"/>
        <end position="106"/>
    </location>
</feature>
<proteinExistence type="predicted"/>
<feature type="transmembrane region" description="Helical" evidence="1">
    <location>
        <begin position="37"/>
        <end position="56"/>
    </location>
</feature>
<gene>
    <name evidence="3" type="ORF">BKA14_003264</name>
</gene>
<keyword evidence="1" id="KW-0472">Membrane</keyword>
<dbReference type="AlphaFoldDB" id="A0A7W7G3U1"/>
<name>A0A7W7G3U1_9ACTN</name>
<comment type="caution">
    <text evidence="3">The sequence shown here is derived from an EMBL/GenBank/DDBJ whole genome shotgun (WGS) entry which is preliminary data.</text>
</comment>
<evidence type="ECO:0000256" key="2">
    <source>
        <dbReference type="SAM" id="SignalP"/>
    </source>
</evidence>
<reference evidence="3 4" key="1">
    <citation type="submission" date="2020-08" db="EMBL/GenBank/DDBJ databases">
        <title>Sequencing the genomes of 1000 actinobacteria strains.</title>
        <authorList>
            <person name="Klenk H.-P."/>
        </authorList>
    </citation>
    <scope>NUCLEOTIDE SEQUENCE [LARGE SCALE GENOMIC DNA]</scope>
    <source>
        <strain evidence="3 4">DSM 45518</strain>
    </source>
</reference>
<organism evidence="3 4">
    <name type="scientific">Paractinoplanes abujensis</name>
    <dbReference type="NCBI Taxonomy" id="882441"/>
    <lineage>
        <taxon>Bacteria</taxon>
        <taxon>Bacillati</taxon>
        <taxon>Actinomycetota</taxon>
        <taxon>Actinomycetes</taxon>
        <taxon>Micromonosporales</taxon>
        <taxon>Micromonosporaceae</taxon>
        <taxon>Paractinoplanes</taxon>
    </lineage>
</organism>
<evidence type="ECO:0000256" key="1">
    <source>
        <dbReference type="SAM" id="Phobius"/>
    </source>
</evidence>
<keyword evidence="2" id="KW-0732">Signal</keyword>
<keyword evidence="4" id="KW-1185">Reference proteome</keyword>
<accession>A0A7W7G3U1</accession>
<dbReference type="EMBL" id="JACHMF010000001">
    <property type="protein sequence ID" value="MBB4693116.1"/>
    <property type="molecule type" value="Genomic_DNA"/>
</dbReference>
<protein>
    <submittedName>
        <fullName evidence="3">Uncharacterized protein</fullName>
    </submittedName>
</protein>
<feature type="signal peptide" evidence="2">
    <location>
        <begin position="1"/>
        <end position="18"/>
    </location>
</feature>
<dbReference type="Proteomes" id="UP000542742">
    <property type="component" value="Unassembled WGS sequence"/>
</dbReference>
<feature type="chain" id="PRO_5038951744" evidence="2">
    <location>
        <begin position="19"/>
        <end position="109"/>
    </location>
</feature>
<keyword evidence="1" id="KW-0812">Transmembrane</keyword>
<evidence type="ECO:0000313" key="3">
    <source>
        <dbReference type="EMBL" id="MBB4693116.1"/>
    </source>
</evidence>